<dbReference type="PROSITE" id="PS51257">
    <property type="entry name" value="PROKAR_LIPOPROTEIN"/>
    <property type="match status" value="1"/>
</dbReference>
<dbReference type="EMBL" id="CP118246">
    <property type="protein sequence ID" value="WDR03475.1"/>
    <property type="molecule type" value="Genomic_DNA"/>
</dbReference>
<keyword evidence="3" id="KW-0732">Signal</keyword>
<name>A0ABY7YQZ6_9HYPH</name>
<feature type="region of interest" description="Disordered" evidence="1">
    <location>
        <begin position="22"/>
        <end position="44"/>
    </location>
</feature>
<organism evidence="4 5">
    <name type="scientific">Devosia algicola</name>
    <dbReference type="NCBI Taxonomy" id="3026418"/>
    <lineage>
        <taxon>Bacteria</taxon>
        <taxon>Pseudomonadati</taxon>
        <taxon>Pseudomonadota</taxon>
        <taxon>Alphaproteobacteria</taxon>
        <taxon>Hyphomicrobiales</taxon>
        <taxon>Devosiaceae</taxon>
        <taxon>Devosia</taxon>
    </lineage>
</organism>
<dbReference type="Proteomes" id="UP001220530">
    <property type="component" value="Chromosome"/>
</dbReference>
<feature type="transmembrane region" description="Helical" evidence="2">
    <location>
        <begin position="52"/>
        <end position="70"/>
    </location>
</feature>
<gene>
    <name evidence="4" type="ORF">PSQ19_05080</name>
</gene>
<keyword evidence="5" id="KW-1185">Reference proteome</keyword>
<evidence type="ECO:0008006" key="6">
    <source>
        <dbReference type="Google" id="ProtNLM"/>
    </source>
</evidence>
<evidence type="ECO:0000256" key="3">
    <source>
        <dbReference type="SAM" id="SignalP"/>
    </source>
</evidence>
<keyword evidence="2" id="KW-0812">Transmembrane</keyword>
<keyword evidence="2" id="KW-0472">Membrane</keyword>
<evidence type="ECO:0000256" key="1">
    <source>
        <dbReference type="SAM" id="MobiDB-lite"/>
    </source>
</evidence>
<dbReference type="RefSeq" id="WP_282219869.1">
    <property type="nucleotide sequence ID" value="NZ_CP118246.1"/>
</dbReference>
<proteinExistence type="predicted"/>
<accession>A0ABY7YQZ6</accession>
<evidence type="ECO:0000256" key="2">
    <source>
        <dbReference type="SAM" id="Phobius"/>
    </source>
</evidence>
<keyword evidence="2" id="KW-1133">Transmembrane helix</keyword>
<feature type="signal peptide" evidence="3">
    <location>
        <begin position="1"/>
        <end position="19"/>
    </location>
</feature>
<protein>
    <recommendedName>
        <fullName evidence="6">PEP-CTERM sorting domain-containing protein</fullName>
    </recommendedName>
</protein>
<feature type="chain" id="PRO_5045426525" description="PEP-CTERM sorting domain-containing protein" evidence="3">
    <location>
        <begin position="20"/>
        <end position="80"/>
    </location>
</feature>
<reference evidence="4 5" key="1">
    <citation type="submission" date="2023-02" db="EMBL/GenBank/DDBJ databases">
        <title>Devosia algicola sp. nov., isolated from the phycosphere of marine algae.</title>
        <authorList>
            <person name="Kim J.M."/>
            <person name="Lee J.K."/>
            <person name="Choi B.J."/>
            <person name="Bayburt H."/>
            <person name="Jeon C.O."/>
        </authorList>
    </citation>
    <scope>NUCLEOTIDE SEQUENCE [LARGE SCALE GENOMIC DNA]</scope>
    <source>
        <strain evidence="4 5">G20-9</strain>
    </source>
</reference>
<sequence length="80" mass="8273">MSKLKGLALALVISLAACVPITPDSSSDRSASSNQQGVSATGTMVGAPGPEAGIGLPILAIAGGFIWIKLRKRRSNRRQR</sequence>
<evidence type="ECO:0000313" key="5">
    <source>
        <dbReference type="Proteomes" id="UP001220530"/>
    </source>
</evidence>
<evidence type="ECO:0000313" key="4">
    <source>
        <dbReference type="EMBL" id="WDR03475.1"/>
    </source>
</evidence>
<feature type="compositionally biased region" description="Low complexity" evidence="1">
    <location>
        <begin position="24"/>
        <end position="33"/>
    </location>
</feature>